<accession>A0A9N9D1Y9</accession>
<feature type="non-terminal residue" evidence="1">
    <location>
        <position position="1"/>
    </location>
</feature>
<evidence type="ECO:0000313" key="1">
    <source>
        <dbReference type="EMBL" id="CAG8623979.1"/>
    </source>
</evidence>
<dbReference type="OrthoDB" id="6145729at2759"/>
<name>A0A9N9D1Y9_9GLOM</name>
<dbReference type="AlphaFoldDB" id="A0A9N9D1Y9"/>
<organism evidence="1 2">
    <name type="scientific">Diversispora eburnea</name>
    <dbReference type="NCBI Taxonomy" id="1213867"/>
    <lineage>
        <taxon>Eukaryota</taxon>
        <taxon>Fungi</taxon>
        <taxon>Fungi incertae sedis</taxon>
        <taxon>Mucoromycota</taxon>
        <taxon>Glomeromycotina</taxon>
        <taxon>Glomeromycetes</taxon>
        <taxon>Diversisporales</taxon>
        <taxon>Diversisporaceae</taxon>
        <taxon>Diversispora</taxon>
    </lineage>
</organism>
<evidence type="ECO:0000313" key="2">
    <source>
        <dbReference type="Proteomes" id="UP000789706"/>
    </source>
</evidence>
<dbReference type="EMBL" id="CAJVPK010003159">
    <property type="protein sequence ID" value="CAG8623979.1"/>
    <property type="molecule type" value="Genomic_DNA"/>
</dbReference>
<dbReference type="Proteomes" id="UP000789706">
    <property type="component" value="Unassembled WGS sequence"/>
</dbReference>
<proteinExistence type="predicted"/>
<feature type="non-terminal residue" evidence="1">
    <location>
        <position position="84"/>
    </location>
</feature>
<protein>
    <submittedName>
        <fullName evidence="1">449_t:CDS:1</fullName>
    </submittedName>
</protein>
<gene>
    <name evidence="1" type="ORF">DEBURN_LOCUS10485</name>
</gene>
<comment type="caution">
    <text evidence="1">The sequence shown here is derived from an EMBL/GenBank/DDBJ whole genome shotgun (WGS) entry which is preliminary data.</text>
</comment>
<keyword evidence="2" id="KW-1185">Reference proteome</keyword>
<sequence>KGVQKVVVKKNLTHDMYENCLKSRKECMVIMHRLGSKDHIIRLLRSSKINPDTQQLEKSIKSRTPPSHLAKEDIDYIMYVKELK</sequence>
<reference evidence="1" key="1">
    <citation type="submission" date="2021-06" db="EMBL/GenBank/DDBJ databases">
        <authorList>
            <person name="Kallberg Y."/>
            <person name="Tangrot J."/>
            <person name="Rosling A."/>
        </authorList>
    </citation>
    <scope>NUCLEOTIDE SEQUENCE</scope>
    <source>
        <strain evidence="1">AZ414A</strain>
    </source>
</reference>